<dbReference type="eggNOG" id="ENOG50307Y4">
    <property type="taxonomic scope" value="Bacteria"/>
</dbReference>
<comment type="caution">
    <text evidence="1">The sequence shown here is derived from an EMBL/GenBank/DDBJ whole genome shotgun (WGS) entry which is preliminary data.</text>
</comment>
<dbReference type="EMBL" id="AUPZ01000011">
    <property type="protein sequence ID" value="EQB38757.1"/>
    <property type="molecule type" value="Genomic_DNA"/>
</dbReference>
<dbReference type="PATRIC" id="fig|1172190.3.peg.1663"/>
<gene>
    <name evidence="1" type="ORF">M947_08640</name>
</gene>
<organism evidence="1 2">
    <name type="scientific">Sulfurimonas hongkongensis</name>
    <dbReference type="NCBI Taxonomy" id="1172190"/>
    <lineage>
        <taxon>Bacteria</taxon>
        <taxon>Pseudomonadati</taxon>
        <taxon>Campylobacterota</taxon>
        <taxon>Epsilonproteobacteria</taxon>
        <taxon>Campylobacterales</taxon>
        <taxon>Sulfurimonadaceae</taxon>
        <taxon>Sulfurimonas</taxon>
    </lineage>
</organism>
<accession>T0JPK8</accession>
<sequence>MSIVLNHTLKMNSSLIFSSKVLYLKCFVYSNILSAKQMGLFVDMLTIVTNKGYIMQISSNISSVSATVKNSNVIKPLYTEKISQDEVKEIREQLAQNSLAMAFNSATIQSTFASPQDSFAQDYKDFQSFLSDIGYSGKPIAELSQEEAAELVSEDGIFGIKQTSERIANFVINGAGGDEDKLRAGREGMLRGFAEAEKMWGGELPEISQQTIAKATEMVDKAMHDLGFSIINEEA</sequence>
<reference evidence="1 2" key="1">
    <citation type="submission" date="2013-07" db="EMBL/GenBank/DDBJ databases">
        <title>Sulfurimonas hongkongensis AST-10 Genome Sequencing.</title>
        <authorList>
            <person name="Cai L."/>
            <person name="Zhang T."/>
        </authorList>
    </citation>
    <scope>NUCLEOTIDE SEQUENCE [LARGE SCALE GENOMIC DNA]</scope>
    <source>
        <strain evidence="1 2">AST-10</strain>
    </source>
</reference>
<dbReference type="Proteomes" id="UP000015520">
    <property type="component" value="Unassembled WGS sequence"/>
</dbReference>
<protein>
    <recommendedName>
        <fullName evidence="3">Hydrogenase-4 component G</fullName>
    </recommendedName>
</protein>
<keyword evidence="2" id="KW-1185">Reference proteome</keyword>
<evidence type="ECO:0000313" key="1">
    <source>
        <dbReference type="EMBL" id="EQB38757.1"/>
    </source>
</evidence>
<dbReference type="STRING" id="1172190.M947_08640"/>
<name>T0JPK8_9BACT</name>
<proteinExistence type="predicted"/>
<evidence type="ECO:0008006" key="3">
    <source>
        <dbReference type="Google" id="ProtNLM"/>
    </source>
</evidence>
<evidence type="ECO:0000313" key="2">
    <source>
        <dbReference type="Proteomes" id="UP000015520"/>
    </source>
</evidence>
<dbReference type="AlphaFoldDB" id="T0JPK8"/>